<dbReference type="GO" id="GO:0004059">
    <property type="term" value="F:aralkylamine N-acetyltransferase activity"/>
    <property type="evidence" value="ECO:0007669"/>
    <property type="project" value="UniProtKB-EC"/>
</dbReference>
<comment type="catalytic activity">
    <reaction evidence="6">
        <text>serotonin + octadecanoyl-CoA = N-octadecanoyl-serotonin + CoA + H(+)</text>
        <dbReference type="Rhea" id="RHEA:51400"/>
        <dbReference type="ChEBI" id="CHEBI:15378"/>
        <dbReference type="ChEBI" id="CHEBI:57287"/>
        <dbReference type="ChEBI" id="CHEBI:57394"/>
        <dbReference type="ChEBI" id="CHEBI:134065"/>
        <dbReference type="ChEBI" id="CHEBI:350546"/>
    </reaction>
    <physiologicalReaction direction="left-to-right" evidence="6">
        <dbReference type="Rhea" id="RHEA:51401"/>
    </physiologicalReaction>
</comment>
<evidence type="ECO:0000256" key="3">
    <source>
        <dbReference type="ARBA" id="ARBA00038182"/>
    </source>
</evidence>
<dbReference type="EC" id="2.3.1.87" evidence="4"/>
<comment type="similarity">
    <text evidence="3">Belongs to the acetyltransferase family. AANAT subfamily.</text>
</comment>
<evidence type="ECO:0000256" key="9">
    <source>
        <dbReference type="ARBA" id="ARBA00051823"/>
    </source>
</evidence>
<proteinExistence type="inferred from homology"/>
<comment type="catalytic activity">
    <reaction evidence="5">
        <text>dopamine + (9Z)-octadecenoyl-CoA = N-(9Z-octadecanoyl)-dopamine + CoA + H(+)</text>
        <dbReference type="Rhea" id="RHEA:51380"/>
        <dbReference type="ChEBI" id="CHEBI:15378"/>
        <dbReference type="ChEBI" id="CHEBI:31883"/>
        <dbReference type="ChEBI" id="CHEBI:57287"/>
        <dbReference type="ChEBI" id="CHEBI:57387"/>
        <dbReference type="ChEBI" id="CHEBI:59905"/>
    </reaction>
    <physiologicalReaction direction="left-to-right" evidence="5">
        <dbReference type="Rhea" id="RHEA:51381"/>
    </physiologicalReaction>
</comment>
<evidence type="ECO:0000256" key="4">
    <source>
        <dbReference type="ARBA" id="ARBA00039114"/>
    </source>
</evidence>
<evidence type="ECO:0000256" key="10">
    <source>
        <dbReference type="ARBA" id="ARBA00052178"/>
    </source>
</evidence>
<dbReference type="CDD" id="cd04301">
    <property type="entry name" value="NAT_SF"/>
    <property type="match status" value="1"/>
</dbReference>
<comment type="catalytic activity">
    <reaction evidence="11">
        <text>dopamine + hexadecanoyl-CoA = N-hexadecanoyl-dopamine + CoA + H(+)</text>
        <dbReference type="Rhea" id="RHEA:51376"/>
        <dbReference type="ChEBI" id="CHEBI:15378"/>
        <dbReference type="ChEBI" id="CHEBI:57287"/>
        <dbReference type="ChEBI" id="CHEBI:57379"/>
        <dbReference type="ChEBI" id="CHEBI:59905"/>
        <dbReference type="ChEBI" id="CHEBI:134058"/>
    </reaction>
    <physiologicalReaction direction="left-to-right" evidence="11">
        <dbReference type="Rhea" id="RHEA:51377"/>
    </physiologicalReaction>
</comment>
<dbReference type="PANTHER" id="PTHR20905:SF1">
    <property type="entry name" value="AT07410P-RELATED"/>
    <property type="match status" value="1"/>
</dbReference>
<comment type="catalytic activity">
    <reaction evidence="7">
        <text>serotonin + (5Z,8Z,11Z,14Z)-eicosatetraenoyl-CoA = N-[(5Z,8Z,11Z,14Z)-eicosatetraenoyl]-serotonin + CoA + H(+)</text>
        <dbReference type="Rhea" id="RHEA:51396"/>
        <dbReference type="ChEBI" id="CHEBI:15378"/>
        <dbReference type="ChEBI" id="CHEBI:57287"/>
        <dbReference type="ChEBI" id="CHEBI:57368"/>
        <dbReference type="ChEBI" id="CHEBI:132255"/>
        <dbReference type="ChEBI" id="CHEBI:350546"/>
    </reaction>
    <physiologicalReaction direction="left-to-right" evidence="7">
        <dbReference type="Rhea" id="RHEA:51397"/>
    </physiologicalReaction>
</comment>
<evidence type="ECO:0000256" key="2">
    <source>
        <dbReference type="ARBA" id="ARBA00037926"/>
    </source>
</evidence>
<organism evidence="14 15">
    <name type="scientific">Steinernema glaseri</name>
    <dbReference type="NCBI Taxonomy" id="37863"/>
    <lineage>
        <taxon>Eukaryota</taxon>
        <taxon>Metazoa</taxon>
        <taxon>Ecdysozoa</taxon>
        <taxon>Nematoda</taxon>
        <taxon>Chromadorea</taxon>
        <taxon>Rhabditida</taxon>
        <taxon>Tylenchina</taxon>
        <taxon>Panagrolaimomorpha</taxon>
        <taxon>Strongyloidoidea</taxon>
        <taxon>Steinernematidae</taxon>
        <taxon>Steinernema</taxon>
    </lineage>
</organism>
<evidence type="ECO:0000256" key="6">
    <source>
        <dbReference type="ARBA" id="ARBA00050849"/>
    </source>
</evidence>
<dbReference type="AlphaFoldDB" id="A0A1I7YVL7"/>
<evidence type="ECO:0000256" key="7">
    <source>
        <dbReference type="ARBA" id="ARBA00051284"/>
    </source>
</evidence>
<comment type="pathway">
    <text evidence="2">Aromatic compound metabolism; melatonin biosynthesis; melatonin from serotonin: step 1/2.</text>
</comment>
<comment type="catalytic activity">
    <reaction evidence="10">
        <text>serotonin + hexadecanoyl-CoA = N-hexadecanoyl-serotonin + CoA + H(+)</text>
        <dbReference type="Rhea" id="RHEA:51384"/>
        <dbReference type="ChEBI" id="CHEBI:15378"/>
        <dbReference type="ChEBI" id="CHEBI:57287"/>
        <dbReference type="ChEBI" id="CHEBI:57379"/>
        <dbReference type="ChEBI" id="CHEBI:134059"/>
        <dbReference type="ChEBI" id="CHEBI:350546"/>
    </reaction>
    <physiologicalReaction direction="left-to-right" evidence="10">
        <dbReference type="Rhea" id="RHEA:51385"/>
    </physiologicalReaction>
</comment>
<feature type="domain" description="N-acetyltransferase" evidence="13">
    <location>
        <begin position="94"/>
        <end position="245"/>
    </location>
</feature>
<dbReference type="PANTHER" id="PTHR20905">
    <property type="entry name" value="N-ACETYLTRANSFERASE-RELATED"/>
    <property type="match status" value="1"/>
</dbReference>
<dbReference type="Pfam" id="PF00583">
    <property type="entry name" value="Acetyltransf_1"/>
    <property type="match status" value="1"/>
</dbReference>
<accession>A0A1I7YVL7</accession>
<evidence type="ECO:0000259" key="13">
    <source>
        <dbReference type="PROSITE" id="PS51186"/>
    </source>
</evidence>
<comment type="catalytic activity">
    <reaction evidence="8">
        <text>dopamine + acetyl-CoA = N-acetyldopamine + CoA + H(+)</text>
        <dbReference type="Rhea" id="RHEA:51388"/>
        <dbReference type="ChEBI" id="CHEBI:15378"/>
        <dbReference type="ChEBI" id="CHEBI:57287"/>
        <dbReference type="ChEBI" id="CHEBI:57288"/>
        <dbReference type="ChEBI" id="CHEBI:59905"/>
        <dbReference type="ChEBI" id="CHEBI:125678"/>
    </reaction>
    <physiologicalReaction direction="left-to-right" evidence="8">
        <dbReference type="Rhea" id="RHEA:51389"/>
    </physiologicalReaction>
</comment>
<keyword evidence="14" id="KW-1185">Reference proteome</keyword>
<evidence type="ECO:0000313" key="14">
    <source>
        <dbReference type="Proteomes" id="UP000095287"/>
    </source>
</evidence>
<evidence type="ECO:0000313" key="15">
    <source>
        <dbReference type="WBParaSite" id="L893_g20201.t1"/>
    </source>
</evidence>
<dbReference type="PROSITE" id="PS51186">
    <property type="entry name" value="GNAT"/>
    <property type="match status" value="1"/>
</dbReference>
<keyword evidence="1" id="KW-0808">Transferase</keyword>
<reference evidence="15" key="1">
    <citation type="submission" date="2016-11" db="UniProtKB">
        <authorList>
            <consortium name="WormBaseParasite"/>
        </authorList>
    </citation>
    <scope>IDENTIFICATION</scope>
</reference>
<evidence type="ECO:0000256" key="11">
    <source>
        <dbReference type="ARBA" id="ARBA00052335"/>
    </source>
</evidence>
<dbReference type="Proteomes" id="UP000095287">
    <property type="component" value="Unplaced"/>
</dbReference>
<name>A0A1I7YVL7_9BILA</name>
<dbReference type="SUPFAM" id="SSF55729">
    <property type="entry name" value="Acyl-CoA N-acyltransferases (Nat)"/>
    <property type="match status" value="1"/>
</dbReference>
<evidence type="ECO:0000256" key="12">
    <source>
        <dbReference type="ARBA" id="ARBA00052491"/>
    </source>
</evidence>
<evidence type="ECO:0000256" key="8">
    <source>
        <dbReference type="ARBA" id="ARBA00051711"/>
    </source>
</evidence>
<comment type="catalytic activity">
    <reaction evidence="9">
        <text>serotonin + (9Z)-octadecenoyl-CoA = N-(9Z-octadecenoyl)-serotonin + CoA + H(+)</text>
        <dbReference type="Rhea" id="RHEA:51392"/>
        <dbReference type="ChEBI" id="CHEBI:15378"/>
        <dbReference type="ChEBI" id="CHEBI:57287"/>
        <dbReference type="ChEBI" id="CHEBI:57387"/>
        <dbReference type="ChEBI" id="CHEBI:134064"/>
        <dbReference type="ChEBI" id="CHEBI:350546"/>
    </reaction>
    <physiologicalReaction direction="left-to-right" evidence="9">
        <dbReference type="Rhea" id="RHEA:51393"/>
    </physiologicalReaction>
</comment>
<evidence type="ECO:0000256" key="5">
    <source>
        <dbReference type="ARBA" id="ARBA00050189"/>
    </source>
</evidence>
<comment type="catalytic activity">
    <reaction evidence="12">
        <text>serotonin + acetyl-CoA = N-acetylserotonin + CoA + H(+)</text>
        <dbReference type="Rhea" id="RHEA:25217"/>
        <dbReference type="ChEBI" id="CHEBI:15378"/>
        <dbReference type="ChEBI" id="CHEBI:17697"/>
        <dbReference type="ChEBI" id="CHEBI:57287"/>
        <dbReference type="ChEBI" id="CHEBI:57288"/>
        <dbReference type="ChEBI" id="CHEBI:350546"/>
        <dbReference type="EC" id="2.3.1.87"/>
    </reaction>
    <physiologicalReaction direction="left-to-right" evidence="12">
        <dbReference type="Rhea" id="RHEA:25218"/>
    </physiologicalReaction>
</comment>
<dbReference type="InterPro" id="IPR000182">
    <property type="entry name" value="GNAT_dom"/>
</dbReference>
<sequence>MILDLVMSPQLLAEERERRVSMSQRILRYEIAKESQRNLIYEFMMEYFRILEPITASLGTTIEEIRDFFDDLVSSGLTGKFSLLAFEDNRLAGVCLNCVKEVKETNDVVFRLKTDYKSDILNGEYTYDNANRIATLVAEIEKNIASLTPNASKIFKIDVICVNPCYARQGIAKQMVEQSLKLAKDLGCQYAASCATAVASQYLFEKLHFSCAREIPFASYQEGGTPIFRNLRDGGRSAKLMVRKL</sequence>
<dbReference type="WBParaSite" id="L893_g20201.t1">
    <property type="protein sequence ID" value="L893_g20201.t1"/>
    <property type="gene ID" value="L893_g20201"/>
</dbReference>
<dbReference type="FunFam" id="3.40.630.30:FF:000046">
    <property type="entry name" value="Dopamine N-acetyltransferase"/>
    <property type="match status" value="1"/>
</dbReference>
<dbReference type="Gene3D" id="3.40.630.30">
    <property type="match status" value="1"/>
</dbReference>
<dbReference type="InterPro" id="IPR016181">
    <property type="entry name" value="Acyl_CoA_acyltransferase"/>
</dbReference>
<evidence type="ECO:0000256" key="1">
    <source>
        <dbReference type="ARBA" id="ARBA00022679"/>
    </source>
</evidence>
<protein>
    <recommendedName>
        <fullName evidence="4">aralkylamine N-acetyltransferase</fullName>
        <ecNumber evidence="4">2.3.1.87</ecNumber>
    </recommendedName>
</protein>